<dbReference type="EMBL" id="FOUB01000088">
    <property type="protein sequence ID" value="SFN03330.1"/>
    <property type="molecule type" value="Genomic_DNA"/>
</dbReference>
<gene>
    <name evidence="1" type="ORF">SAMN05421863_10888</name>
</gene>
<dbReference type="AlphaFoldDB" id="A0A1I4VQA2"/>
<name>A0A1I4VQA2_9PROT</name>
<dbReference type="RefSeq" id="WP_074907032.1">
    <property type="nucleotide sequence ID" value="NZ_FOUB01000088.1"/>
</dbReference>
<organism evidence="1 2">
    <name type="scientific">Nitrosomonas communis</name>
    <dbReference type="NCBI Taxonomy" id="44574"/>
    <lineage>
        <taxon>Bacteria</taxon>
        <taxon>Pseudomonadati</taxon>
        <taxon>Pseudomonadota</taxon>
        <taxon>Betaproteobacteria</taxon>
        <taxon>Nitrosomonadales</taxon>
        <taxon>Nitrosomonadaceae</taxon>
        <taxon>Nitrosomonas</taxon>
    </lineage>
</organism>
<reference evidence="2" key="1">
    <citation type="submission" date="2016-10" db="EMBL/GenBank/DDBJ databases">
        <authorList>
            <person name="Varghese N."/>
            <person name="Submissions S."/>
        </authorList>
    </citation>
    <scope>NUCLEOTIDE SEQUENCE [LARGE SCALE GENOMIC DNA]</scope>
    <source>
        <strain evidence="2">Nm44</strain>
    </source>
</reference>
<accession>A0A1I4VQA2</accession>
<dbReference type="Proteomes" id="UP000183287">
    <property type="component" value="Unassembled WGS sequence"/>
</dbReference>
<dbReference type="OrthoDB" id="8550269at2"/>
<protein>
    <submittedName>
        <fullName evidence="1">Uncharacterized protein</fullName>
    </submittedName>
</protein>
<evidence type="ECO:0000313" key="1">
    <source>
        <dbReference type="EMBL" id="SFN03330.1"/>
    </source>
</evidence>
<evidence type="ECO:0000313" key="2">
    <source>
        <dbReference type="Proteomes" id="UP000183287"/>
    </source>
</evidence>
<sequence>MSLVDLIRKSKNIKIATANYREESKGTVAEIATIAIANTTEPKTDTDSNLEVIRTWLFSIREPEEDHYHVLNKCRNDPKALEYFLKHARGRFESGCTLTDE</sequence>
<proteinExistence type="predicted"/>
<keyword evidence="2" id="KW-1185">Reference proteome</keyword>